<evidence type="ECO:0000313" key="9">
    <source>
        <dbReference type="Proteomes" id="UP001166251"/>
    </source>
</evidence>
<keyword evidence="5 6" id="KW-0819">tRNA processing</keyword>
<sequence length="238" mass="26297">MSGFQCKAFYVGHDRCGMKVGTDSLLLGSWVSLSETRQVLDIGTGSGILALMMAQRLTEQGTANAIVDAVELDTAAAQQAADNFAASPWTDRLTAIQADILQWSSQTRYDLVISNPPYFVAGQQLACEQRQQARLESSLTLAMVLTRAEGLCSQQGRIGLVLPLERLVDVSAWADNNGWYVARTLSIRGRQNKPVKRVLIELTRESIAPDHQTLTIHDADNQYSEAFQALTRRFYLAF</sequence>
<evidence type="ECO:0000256" key="5">
    <source>
        <dbReference type="ARBA" id="ARBA00022694"/>
    </source>
</evidence>
<comment type="catalytic activity">
    <reaction evidence="6">
        <text>adenosine(37) in tRNA1(Val) + S-adenosyl-L-methionine = N(6)-methyladenosine(37) in tRNA1(Val) + S-adenosyl-L-homocysteine + H(+)</text>
        <dbReference type="Rhea" id="RHEA:43160"/>
        <dbReference type="Rhea" id="RHEA-COMP:10369"/>
        <dbReference type="Rhea" id="RHEA-COMP:10370"/>
        <dbReference type="ChEBI" id="CHEBI:15378"/>
        <dbReference type="ChEBI" id="CHEBI:57856"/>
        <dbReference type="ChEBI" id="CHEBI:59789"/>
        <dbReference type="ChEBI" id="CHEBI:74411"/>
        <dbReference type="ChEBI" id="CHEBI:74449"/>
        <dbReference type="EC" id="2.1.1.223"/>
    </reaction>
</comment>
<dbReference type="InterPro" id="IPR002052">
    <property type="entry name" value="DNA_methylase_N6_adenine_CS"/>
</dbReference>
<dbReference type="Pfam" id="PF05175">
    <property type="entry name" value="MTS"/>
    <property type="match status" value="1"/>
</dbReference>
<gene>
    <name evidence="8" type="ORF">K0504_15010</name>
</gene>
<evidence type="ECO:0000259" key="7">
    <source>
        <dbReference type="Pfam" id="PF05175"/>
    </source>
</evidence>
<dbReference type="GO" id="GO:0008168">
    <property type="term" value="F:methyltransferase activity"/>
    <property type="evidence" value="ECO:0007669"/>
    <property type="project" value="UniProtKB-KW"/>
</dbReference>
<proteinExistence type="inferred from homology"/>
<keyword evidence="3 6" id="KW-0808">Transferase</keyword>
<dbReference type="InterPro" id="IPR029063">
    <property type="entry name" value="SAM-dependent_MTases_sf"/>
</dbReference>
<keyword evidence="2 6" id="KW-0489">Methyltransferase</keyword>
<dbReference type="EC" id="2.1.1.223" evidence="6"/>
<keyword evidence="1 6" id="KW-0963">Cytoplasm</keyword>
<keyword evidence="9" id="KW-1185">Reference proteome</keyword>
<comment type="similarity">
    <text evidence="6">Belongs to the methyltransferase superfamily. tRNA (adenine-N(6)-)-methyltransferase family.</text>
</comment>
<protein>
    <recommendedName>
        <fullName evidence="6">tRNA1(Val) (adenine(37)-N6)-methyltransferase</fullName>
        <ecNumber evidence="6">2.1.1.223</ecNumber>
    </recommendedName>
    <alternativeName>
        <fullName evidence="6">tRNA m6A37 methyltransferase</fullName>
    </alternativeName>
</protein>
<dbReference type="HAMAP" id="MF_01872">
    <property type="entry name" value="tRNA_methyltr_YfiC"/>
    <property type="match status" value="1"/>
</dbReference>
<evidence type="ECO:0000256" key="4">
    <source>
        <dbReference type="ARBA" id="ARBA00022691"/>
    </source>
</evidence>
<dbReference type="InterPro" id="IPR050210">
    <property type="entry name" value="tRNA_Adenine-N(6)_MTase"/>
</dbReference>
<name>A0ABS7EJ37_9GAMM</name>
<dbReference type="EMBL" id="JAHZSS010000021">
    <property type="protein sequence ID" value="MBW8192346.1"/>
    <property type="molecule type" value="Genomic_DNA"/>
</dbReference>
<dbReference type="PROSITE" id="PS00092">
    <property type="entry name" value="N6_MTASE"/>
    <property type="match status" value="1"/>
</dbReference>
<accession>A0ABS7EJ37</accession>
<evidence type="ECO:0000256" key="1">
    <source>
        <dbReference type="ARBA" id="ARBA00022490"/>
    </source>
</evidence>
<dbReference type="InterPro" id="IPR007848">
    <property type="entry name" value="Small_mtfrase_dom"/>
</dbReference>
<comment type="function">
    <text evidence="6">Specifically methylates the adenine in position 37 of tRNA(1)(Val) (anticodon cmo5UAC).</text>
</comment>
<dbReference type="RefSeq" id="WP_220104966.1">
    <property type="nucleotide sequence ID" value="NZ_JAHZSS010000021.1"/>
</dbReference>
<evidence type="ECO:0000313" key="8">
    <source>
        <dbReference type="EMBL" id="MBW8192346.1"/>
    </source>
</evidence>
<dbReference type="CDD" id="cd02440">
    <property type="entry name" value="AdoMet_MTases"/>
    <property type="match status" value="1"/>
</dbReference>
<evidence type="ECO:0000256" key="3">
    <source>
        <dbReference type="ARBA" id="ARBA00022679"/>
    </source>
</evidence>
<dbReference type="GO" id="GO:0032259">
    <property type="term" value="P:methylation"/>
    <property type="evidence" value="ECO:0007669"/>
    <property type="project" value="UniProtKB-KW"/>
</dbReference>
<keyword evidence="4 6" id="KW-0949">S-adenosyl-L-methionine</keyword>
<evidence type="ECO:0000256" key="6">
    <source>
        <dbReference type="HAMAP-Rule" id="MF_01872"/>
    </source>
</evidence>
<dbReference type="InterPro" id="IPR022882">
    <property type="entry name" value="tRNA_adenine-N6_MeTrfase"/>
</dbReference>
<comment type="caution">
    <text evidence="8">The sequence shown here is derived from an EMBL/GenBank/DDBJ whole genome shotgun (WGS) entry which is preliminary data.</text>
</comment>
<dbReference type="PANTHER" id="PTHR47739">
    <property type="entry name" value="TRNA1(VAL) (ADENINE(37)-N6)-METHYLTRANSFERASE"/>
    <property type="match status" value="1"/>
</dbReference>
<reference evidence="8" key="1">
    <citation type="submission" date="2021-07" db="EMBL/GenBank/DDBJ databases">
        <title>Neiella marina sp. nov., isolated from the intestinal content of sea cucumber Apostichopus japonicus.</title>
        <authorList>
            <person name="Bai X."/>
        </authorList>
    </citation>
    <scope>NUCLEOTIDE SEQUENCE</scope>
    <source>
        <strain evidence="8">126</strain>
    </source>
</reference>
<dbReference type="PANTHER" id="PTHR47739:SF1">
    <property type="entry name" value="TRNA1(VAL) (ADENINE(37)-N6)-METHYLTRANSFERASE"/>
    <property type="match status" value="1"/>
</dbReference>
<dbReference type="Proteomes" id="UP001166251">
    <property type="component" value="Unassembled WGS sequence"/>
</dbReference>
<dbReference type="SUPFAM" id="SSF53335">
    <property type="entry name" value="S-adenosyl-L-methionine-dependent methyltransferases"/>
    <property type="match status" value="1"/>
</dbReference>
<dbReference type="Gene3D" id="3.40.50.150">
    <property type="entry name" value="Vaccinia Virus protein VP39"/>
    <property type="match status" value="1"/>
</dbReference>
<organism evidence="8 9">
    <name type="scientific">Neiella holothuriorum</name>
    <dbReference type="NCBI Taxonomy" id="2870530"/>
    <lineage>
        <taxon>Bacteria</taxon>
        <taxon>Pseudomonadati</taxon>
        <taxon>Pseudomonadota</taxon>
        <taxon>Gammaproteobacteria</taxon>
        <taxon>Alteromonadales</taxon>
        <taxon>Echinimonadaceae</taxon>
        <taxon>Neiella</taxon>
    </lineage>
</organism>
<evidence type="ECO:0000256" key="2">
    <source>
        <dbReference type="ARBA" id="ARBA00022603"/>
    </source>
</evidence>
<comment type="subcellular location">
    <subcellularLocation>
        <location evidence="6">Cytoplasm</location>
    </subcellularLocation>
</comment>
<feature type="domain" description="Methyltransferase small" evidence="7">
    <location>
        <begin position="24"/>
        <end position="124"/>
    </location>
</feature>